<feature type="transmembrane region" description="Helical" evidence="5">
    <location>
        <begin position="272"/>
        <end position="295"/>
    </location>
</feature>
<dbReference type="GO" id="GO:0085020">
    <property type="term" value="P:protein K6-linked ubiquitination"/>
    <property type="evidence" value="ECO:0007669"/>
    <property type="project" value="TreeGrafter"/>
</dbReference>
<dbReference type="InterPro" id="IPR002110">
    <property type="entry name" value="Ankyrin_rpt"/>
</dbReference>
<keyword evidence="5" id="KW-0812">Transmembrane</keyword>
<dbReference type="AlphaFoldDB" id="A0A8T1VQL7"/>
<dbReference type="EMBL" id="JAGDFL010000763">
    <property type="protein sequence ID" value="KAG7381704.1"/>
    <property type="molecule type" value="Genomic_DNA"/>
</dbReference>
<dbReference type="Pfam" id="PF00023">
    <property type="entry name" value="Ank"/>
    <property type="match status" value="1"/>
</dbReference>
<evidence type="ECO:0000256" key="2">
    <source>
        <dbReference type="ARBA" id="ARBA00023043"/>
    </source>
</evidence>
<dbReference type="Pfam" id="PF12796">
    <property type="entry name" value="Ank_2"/>
    <property type="match status" value="1"/>
</dbReference>
<feature type="transmembrane region" description="Helical" evidence="5">
    <location>
        <begin position="125"/>
        <end position="143"/>
    </location>
</feature>
<sequence>MGGGEDSTPESDLIVPIVTSPRRVATVGGHGAPREVDNSFNSQRSVQTVNRSELSSPQSQTSYRLAHSPTDRPRWPSLMGMKQHFDRRHVDAADLRGKLADMPRHWLWVRFLNNSFFARRLMRSGLQLTGGLVLGWLFYRVFVQPHLDSYEKDSPESYEDCETIVVFSALIYQTIPAAVILSLPGSGLRLFEPFRREDNSKLTDTRTRTSDASSSDGLEDGFKPTGVLKIRRCFVFQLCEVLAVLMLLFDVFLVLYFLWVLFSRALDSCGSIASQVFVLGAAVCYADLFVVLYYFTRYREHIKMQLGAFTEGDQTGHVREHVDLNMEEKISMPQKMLSVVRTRLYHATRRGDLQEMREVLEYAKAKGFMKSEFGFPRKTYAAPKITLKFFAKSRENPVHVAAYHGNIRALELLEEYDFDMTSLDKFRRVIFSTGGFFWHFIQLIVRRPDGSDEDTAVSIFHSTLVTPLHCAVSTGQLETVRWLLKRGAPPGTLAQASFRSSRVPPLFLAEHAEIARELLVHGADPLVIPDPGFMNTMTPLQVAYIRGNYAVAQELEEWGSDVALTPFHLAAAQNDLPGVRKFLSHNTDVDCLGEMGYVGLNRRTPLHWAAISGSTEAVDALLEAGADPNFQDARGRSPLHWAARLNKLDAVRSLLRASAEPNLMDGEFMTPLMCAASALDVSRELFSELTAAGGDIGYQLPSTGDTALHMAVQQENEASALAALSCGGDLMRMNSE</sequence>
<keyword evidence="5" id="KW-0472">Membrane</keyword>
<evidence type="ECO:0000256" key="3">
    <source>
        <dbReference type="PROSITE-ProRule" id="PRU00023"/>
    </source>
</evidence>
<dbReference type="Proteomes" id="UP000693981">
    <property type="component" value="Unassembled WGS sequence"/>
</dbReference>
<dbReference type="PROSITE" id="PS50088">
    <property type="entry name" value="ANK_REPEAT"/>
    <property type="match status" value="4"/>
</dbReference>
<accession>A0A8T1VQL7</accession>
<feature type="compositionally biased region" description="Polar residues" evidence="4">
    <location>
        <begin position="38"/>
        <end position="63"/>
    </location>
</feature>
<dbReference type="OrthoDB" id="194358at2759"/>
<dbReference type="SMART" id="SM00248">
    <property type="entry name" value="ANK"/>
    <property type="match status" value="8"/>
</dbReference>
<keyword evidence="7" id="KW-1185">Reference proteome</keyword>
<feature type="repeat" description="ANK" evidence="3">
    <location>
        <begin position="393"/>
        <end position="425"/>
    </location>
</feature>
<feature type="region of interest" description="Disordered" evidence="4">
    <location>
        <begin position="25"/>
        <end position="72"/>
    </location>
</feature>
<evidence type="ECO:0000256" key="1">
    <source>
        <dbReference type="ARBA" id="ARBA00022737"/>
    </source>
</evidence>
<dbReference type="PROSITE" id="PS50297">
    <property type="entry name" value="ANK_REP_REGION"/>
    <property type="match status" value="3"/>
</dbReference>
<keyword evidence="2 3" id="KW-0040">ANK repeat</keyword>
<reference evidence="6" key="1">
    <citation type="submission" date="2021-02" db="EMBL/GenBank/DDBJ databases">
        <authorList>
            <person name="Palmer J.M."/>
        </authorList>
    </citation>
    <scope>NUCLEOTIDE SEQUENCE</scope>
    <source>
        <strain evidence="6">SCRP23</strain>
    </source>
</reference>
<dbReference type="PANTHER" id="PTHR24171">
    <property type="entry name" value="ANKYRIN REPEAT DOMAIN-CONTAINING PROTEIN 39-RELATED"/>
    <property type="match status" value="1"/>
</dbReference>
<feature type="repeat" description="ANK" evidence="3">
    <location>
        <begin position="634"/>
        <end position="666"/>
    </location>
</feature>
<organism evidence="6 7">
    <name type="scientific">Phytophthora boehmeriae</name>
    <dbReference type="NCBI Taxonomy" id="109152"/>
    <lineage>
        <taxon>Eukaryota</taxon>
        <taxon>Sar</taxon>
        <taxon>Stramenopiles</taxon>
        <taxon>Oomycota</taxon>
        <taxon>Peronosporomycetes</taxon>
        <taxon>Peronosporales</taxon>
        <taxon>Peronosporaceae</taxon>
        <taxon>Phytophthora</taxon>
    </lineage>
</organism>
<evidence type="ECO:0000313" key="7">
    <source>
        <dbReference type="Proteomes" id="UP000693981"/>
    </source>
</evidence>
<protein>
    <submittedName>
        <fullName evidence="6">Ankyrin repeat and EF-hand domain-containing protein 1</fullName>
    </submittedName>
</protein>
<evidence type="ECO:0000256" key="5">
    <source>
        <dbReference type="SAM" id="Phobius"/>
    </source>
</evidence>
<evidence type="ECO:0000256" key="4">
    <source>
        <dbReference type="SAM" id="MobiDB-lite"/>
    </source>
</evidence>
<gene>
    <name evidence="6" type="primary">ANKRD5_5</name>
    <name evidence="6" type="ORF">PHYBOEH_010812</name>
</gene>
<feature type="repeat" description="ANK" evidence="3">
    <location>
        <begin position="463"/>
        <end position="488"/>
    </location>
</feature>
<name>A0A8T1VQL7_9STRA</name>
<evidence type="ECO:0000313" key="6">
    <source>
        <dbReference type="EMBL" id="KAG7381704.1"/>
    </source>
</evidence>
<feature type="repeat" description="ANK" evidence="3">
    <location>
        <begin position="601"/>
        <end position="633"/>
    </location>
</feature>
<keyword evidence="1" id="KW-0677">Repeat</keyword>
<feature type="transmembrane region" description="Helical" evidence="5">
    <location>
        <begin position="238"/>
        <end position="260"/>
    </location>
</feature>
<dbReference type="PANTHER" id="PTHR24171:SF8">
    <property type="entry name" value="BRCA1-ASSOCIATED RING DOMAIN PROTEIN 1"/>
    <property type="match status" value="1"/>
</dbReference>
<proteinExistence type="predicted"/>
<dbReference type="GO" id="GO:0004842">
    <property type="term" value="F:ubiquitin-protein transferase activity"/>
    <property type="evidence" value="ECO:0007669"/>
    <property type="project" value="TreeGrafter"/>
</dbReference>
<comment type="caution">
    <text evidence="6">The sequence shown here is derived from an EMBL/GenBank/DDBJ whole genome shotgun (WGS) entry which is preliminary data.</text>
</comment>
<feature type="transmembrane region" description="Helical" evidence="5">
    <location>
        <begin position="163"/>
        <end position="191"/>
    </location>
</feature>
<keyword evidence="5" id="KW-1133">Transmembrane helix</keyword>
<feature type="non-terminal residue" evidence="6">
    <location>
        <position position="736"/>
    </location>
</feature>